<evidence type="ECO:0000313" key="2">
    <source>
        <dbReference type="Proteomes" id="UP000026962"/>
    </source>
</evidence>
<protein>
    <submittedName>
        <fullName evidence="1">Uncharacterized protein</fullName>
    </submittedName>
</protein>
<accession>A0A0E0M563</accession>
<dbReference type="Gramene" id="OPUNC10G00990.1">
    <property type="protein sequence ID" value="OPUNC10G00990.1"/>
    <property type="gene ID" value="OPUNC10G00990"/>
</dbReference>
<dbReference type="Proteomes" id="UP000026962">
    <property type="component" value="Chromosome 10"/>
</dbReference>
<evidence type="ECO:0000313" key="1">
    <source>
        <dbReference type="EnsemblPlants" id="OPUNC10G00990.1"/>
    </source>
</evidence>
<organism evidence="1">
    <name type="scientific">Oryza punctata</name>
    <name type="common">Red rice</name>
    <dbReference type="NCBI Taxonomy" id="4537"/>
    <lineage>
        <taxon>Eukaryota</taxon>
        <taxon>Viridiplantae</taxon>
        <taxon>Streptophyta</taxon>
        <taxon>Embryophyta</taxon>
        <taxon>Tracheophyta</taxon>
        <taxon>Spermatophyta</taxon>
        <taxon>Magnoliopsida</taxon>
        <taxon>Liliopsida</taxon>
        <taxon>Poales</taxon>
        <taxon>Poaceae</taxon>
        <taxon>BOP clade</taxon>
        <taxon>Oryzoideae</taxon>
        <taxon>Oryzeae</taxon>
        <taxon>Oryzinae</taxon>
        <taxon>Oryza</taxon>
    </lineage>
</organism>
<dbReference type="AlphaFoldDB" id="A0A0E0M563"/>
<dbReference type="EnsemblPlants" id="OPUNC10G00990.1">
    <property type="protein sequence ID" value="OPUNC10G00990.1"/>
    <property type="gene ID" value="OPUNC10G00990"/>
</dbReference>
<keyword evidence="2" id="KW-1185">Reference proteome</keyword>
<dbReference type="HOGENOM" id="CLU_2487276_0_0_1"/>
<name>A0A0E0M563_ORYPU</name>
<sequence length="87" mass="9690">MSSSSSCIEPATTVLAILGKVIMNSLHGCTREDTASKLHPLEEHELLEHFILHIQGQLKFPEPYVLDSTILTTAVYDTKCRPQVNQL</sequence>
<proteinExistence type="predicted"/>
<reference evidence="1" key="2">
    <citation type="submission" date="2018-05" db="EMBL/GenBank/DDBJ databases">
        <title>OpunRS2 (Oryza punctata Reference Sequence Version 2).</title>
        <authorList>
            <person name="Zhang J."/>
            <person name="Kudrna D."/>
            <person name="Lee S."/>
            <person name="Talag J."/>
            <person name="Welchert J."/>
            <person name="Wing R.A."/>
        </authorList>
    </citation>
    <scope>NUCLEOTIDE SEQUENCE [LARGE SCALE GENOMIC DNA]</scope>
</reference>
<reference evidence="1" key="1">
    <citation type="submission" date="2015-04" db="UniProtKB">
        <authorList>
            <consortium name="EnsemblPlants"/>
        </authorList>
    </citation>
    <scope>IDENTIFICATION</scope>
</reference>